<name>A0A917IWI7_9MICC</name>
<evidence type="ECO:0000259" key="1">
    <source>
        <dbReference type="SMART" id="SM00833"/>
    </source>
</evidence>
<sequence>MPISVISSLSFWARNAAIEQFLSARSEVGEQPLLLTIDLLDSQEDGELSLRITRQAPASTASSTISWEGNCASYATLALLSDYFDHSLEEREIIVVLPVGVSLKTCISAAEQAQVPVKNALLALDPSTLEDDLWDSGMMSSRVSSGGCDDERTPGEFLVGEVGWADTAVLAEIPLTHSTAAERERAEELLEHIGPHLALLRGEATSCGCFERQLAFQRSQAGYLPTEPLADGKNFRTVVLTSQKPISQEKLAEALPRMVEGACRVRGTVQLEEFPGEEIAVEGIGPAVWLASQGETKRPLTTTIAITGDDLDPQELQELFDSCQTTDQPA</sequence>
<dbReference type="RefSeq" id="WP_188360063.1">
    <property type="nucleotide sequence ID" value="NZ_BMDC01000003.1"/>
</dbReference>
<protein>
    <recommendedName>
        <fullName evidence="1">CobW C-terminal domain-containing protein</fullName>
    </recommendedName>
</protein>
<comment type="caution">
    <text evidence="2">The sequence shown here is derived from an EMBL/GenBank/DDBJ whole genome shotgun (WGS) entry which is preliminary data.</text>
</comment>
<feature type="domain" description="CobW C-terminal" evidence="1">
    <location>
        <begin position="235"/>
        <end position="324"/>
    </location>
</feature>
<dbReference type="SMART" id="SM00833">
    <property type="entry name" value="CobW_C"/>
    <property type="match status" value="1"/>
</dbReference>
<dbReference type="SUPFAM" id="SSF90002">
    <property type="entry name" value="Hypothetical protein YjiA, C-terminal domain"/>
    <property type="match status" value="1"/>
</dbReference>
<dbReference type="InterPro" id="IPR011629">
    <property type="entry name" value="CobW-like_C"/>
</dbReference>
<evidence type="ECO:0000313" key="2">
    <source>
        <dbReference type="EMBL" id="GGH65235.1"/>
    </source>
</evidence>
<reference evidence="2 3" key="1">
    <citation type="journal article" date="2014" name="Int. J. Syst. Evol. Microbiol.">
        <title>Complete genome sequence of Corynebacterium casei LMG S-19264T (=DSM 44701T), isolated from a smear-ripened cheese.</title>
        <authorList>
            <consortium name="US DOE Joint Genome Institute (JGI-PGF)"/>
            <person name="Walter F."/>
            <person name="Albersmeier A."/>
            <person name="Kalinowski J."/>
            <person name="Ruckert C."/>
        </authorList>
    </citation>
    <scope>NUCLEOTIDE SEQUENCE [LARGE SCALE GENOMIC DNA]</scope>
    <source>
        <strain evidence="2 3">CCM 8669</strain>
    </source>
</reference>
<keyword evidence="3" id="KW-1185">Reference proteome</keyword>
<accession>A0A917IWI7</accession>
<dbReference type="Pfam" id="PF07683">
    <property type="entry name" value="CobW_C"/>
    <property type="match status" value="1"/>
</dbReference>
<proteinExistence type="predicted"/>
<dbReference type="Proteomes" id="UP000600171">
    <property type="component" value="Unassembled WGS sequence"/>
</dbReference>
<evidence type="ECO:0000313" key="3">
    <source>
        <dbReference type="Proteomes" id="UP000600171"/>
    </source>
</evidence>
<dbReference type="EMBL" id="BMDC01000003">
    <property type="protein sequence ID" value="GGH65235.1"/>
    <property type="molecule type" value="Genomic_DNA"/>
</dbReference>
<organism evidence="2 3">
    <name type="scientific">Rothia aerolata</name>
    <dbReference type="NCBI Taxonomy" id="1812262"/>
    <lineage>
        <taxon>Bacteria</taxon>
        <taxon>Bacillati</taxon>
        <taxon>Actinomycetota</taxon>
        <taxon>Actinomycetes</taxon>
        <taxon>Micrococcales</taxon>
        <taxon>Micrococcaceae</taxon>
        <taxon>Rothia</taxon>
    </lineage>
</organism>
<dbReference type="AlphaFoldDB" id="A0A917IWI7"/>
<gene>
    <name evidence="2" type="ORF">GCM10007359_18270</name>
</gene>